<accession>A0A3B0SC71</accession>
<name>A0A3B0SC71_9ZZZZ</name>
<proteinExistence type="predicted"/>
<protein>
    <submittedName>
        <fullName evidence="1">Uncharacterized protein</fullName>
    </submittedName>
</protein>
<dbReference type="AlphaFoldDB" id="A0A3B0SC71"/>
<sequence length="125" mass="13750">MKGFILPLLAAFALLAGTYGLMIGAISLPVGQPQKIRFPTVSQEQQLVVPDQNPVQTPATEADNHLSREAMEQVIDCYAGKPVYLDPDNQRPLYPSCERLLRIYQGQTTEPEAVLKLLMASANKP</sequence>
<gene>
    <name evidence="1" type="ORF">MNBD_ALPHA06-811</name>
</gene>
<evidence type="ECO:0000313" key="1">
    <source>
        <dbReference type="EMBL" id="VAV92635.1"/>
    </source>
</evidence>
<organism evidence="1">
    <name type="scientific">hydrothermal vent metagenome</name>
    <dbReference type="NCBI Taxonomy" id="652676"/>
    <lineage>
        <taxon>unclassified sequences</taxon>
        <taxon>metagenomes</taxon>
        <taxon>ecological metagenomes</taxon>
    </lineage>
</organism>
<dbReference type="EMBL" id="UOEE01000148">
    <property type="protein sequence ID" value="VAV92635.1"/>
    <property type="molecule type" value="Genomic_DNA"/>
</dbReference>
<reference evidence="1" key="1">
    <citation type="submission" date="2018-06" db="EMBL/GenBank/DDBJ databases">
        <authorList>
            <person name="Zhirakovskaya E."/>
        </authorList>
    </citation>
    <scope>NUCLEOTIDE SEQUENCE</scope>
</reference>